<comment type="caution">
    <text evidence="2">The sequence shown here is derived from an EMBL/GenBank/DDBJ whole genome shotgun (WGS) entry which is preliminary data.</text>
</comment>
<proteinExistence type="predicted"/>
<feature type="compositionally biased region" description="Basic and acidic residues" evidence="1">
    <location>
        <begin position="282"/>
        <end position="291"/>
    </location>
</feature>
<gene>
    <name evidence="2" type="ORF">GCM10023186_34260</name>
</gene>
<dbReference type="InterPro" id="IPR011990">
    <property type="entry name" value="TPR-like_helical_dom_sf"/>
</dbReference>
<evidence type="ECO:0008006" key="4">
    <source>
        <dbReference type="Google" id="ProtNLM"/>
    </source>
</evidence>
<evidence type="ECO:0000313" key="2">
    <source>
        <dbReference type="EMBL" id="GAA4388041.1"/>
    </source>
</evidence>
<feature type="compositionally biased region" description="Low complexity" evidence="1">
    <location>
        <begin position="229"/>
        <end position="240"/>
    </location>
</feature>
<keyword evidence="3" id="KW-1185">Reference proteome</keyword>
<dbReference type="Pfam" id="PF14559">
    <property type="entry name" value="TPR_19"/>
    <property type="match status" value="1"/>
</dbReference>
<feature type="compositionally biased region" description="Gly residues" evidence="1">
    <location>
        <begin position="216"/>
        <end position="228"/>
    </location>
</feature>
<feature type="region of interest" description="Disordered" evidence="1">
    <location>
        <begin position="143"/>
        <end position="242"/>
    </location>
</feature>
<feature type="compositionally biased region" description="Polar residues" evidence="1">
    <location>
        <begin position="194"/>
        <end position="204"/>
    </location>
</feature>
<sequence>MIRILFLAVALSTGIWDSLVRVRNHNEAVQQAQMAFTQGNYGGAALLYEYALRLGKGSENIRLNLAHAYARLGREVRAREVYGSLLPSKNPYIRSVARQQLAVQAAAEGEYAQANALLKQALLDYPSNAAARYNYELLRRYLGKPNQPRIPPPAPKKPSNGQGGTEQPQQGTTARAPKPEAAPEKQTKGAASLQPGNDATQSAARGNEPGDVRGLGPDGGPDGGGTGRAGNDAATGADARVNTRRERLQQLDMSEAQARQLLDALRAQEQQYLQQLPHKATRRPEPGKPTW</sequence>
<dbReference type="Proteomes" id="UP001500454">
    <property type="component" value="Unassembled WGS sequence"/>
</dbReference>
<feature type="compositionally biased region" description="Basic and acidic residues" evidence="1">
    <location>
        <begin position="177"/>
        <end position="187"/>
    </location>
</feature>
<dbReference type="EMBL" id="BAABHA010000010">
    <property type="protein sequence ID" value="GAA4388041.1"/>
    <property type="molecule type" value="Genomic_DNA"/>
</dbReference>
<dbReference type="Gene3D" id="1.25.40.10">
    <property type="entry name" value="Tetratricopeptide repeat domain"/>
    <property type="match status" value="1"/>
</dbReference>
<reference evidence="3" key="1">
    <citation type="journal article" date="2019" name="Int. J. Syst. Evol. Microbiol.">
        <title>The Global Catalogue of Microorganisms (GCM) 10K type strain sequencing project: providing services to taxonomists for standard genome sequencing and annotation.</title>
        <authorList>
            <consortium name="The Broad Institute Genomics Platform"/>
            <consortium name="The Broad Institute Genome Sequencing Center for Infectious Disease"/>
            <person name="Wu L."/>
            <person name="Ma J."/>
        </authorList>
    </citation>
    <scope>NUCLEOTIDE SEQUENCE [LARGE SCALE GENOMIC DNA]</scope>
    <source>
        <strain evidence="3">JCM 17924</strain>
    </source>
</reference>
<feature type="region of interest" description="Disordered" evidence="1">
    <location>
        <begin position="272"/>
        <end position="291"/>
    </location>
</feature>
<name>A0ABP8JB64_9BACT</name>
<evidence type="ECO:0000313" key="3">
    <source>
        <dbReference type="Proteomes" id="UP001500454"/>
    </source>
</evidence>
<evidence type="ECO:0000256" key="1">
    <source>
        <dbReference type="SAM" id="MobiDB-lite"/>
    </source>
</evidence>
<organism evidence="2 3">
    <name type="scientific">Hymenobacter koreensis</name>
    <dbReference type="NCBI Taxonomy" id="1084523"/>
    <lineage>
        <taxon>Bacteria</taxon>
        <taxon>Pseudomonadati</taxon>
        <taxon>Bacteroidota</taxon>
        <taxon>Cytophagia</taxon>
        <taxon>Cytophagales</taxon>
        <taxon>Hymenobacteraceae</taxon>
        <taxon>Hymenobacter</taxon>
    </lineage>
</organism>
<dbReference type="RefSeq" id="WP_345226294.1">
    <property type="nucleotide sequence ID" value="NZ_BAABHA010000010.1"/>
</dbReference>
<accession>A0ABP8JB64</accession>
<protein>
    <recommendedName>
        <fullName evidence="4">Tetratricopeptide repeat protein</fullName>
    </recommendedName>
</protein>
<dbReference type="SUPFAM" id="SSF48452">
    <property type="entry name" value="TPR-like"/>
    <property type="match status" value="1"/>
</dbReference>